<proteinExistence type="inferred from homology"/>
<dbReference type="PROSITE" id="PS51826">
    <property type="entry name" value="PSBD"/>
    <property type="match status" value="1"/>
</dbReference>
<evidence type="ECO:0000256" key="2">
    <source>
        <dbReference type="ARBA" id="ARBA00011484"/>
    </source>
</evidence>
<evidence type="ECO:0000256" key="3">
    <source>
        <dbReference type="ARBA" id="ARBA00022679"/>
    </source>
</evidence>
<accession>R4X4E5</accession>
<dbReference type="InterPro" id="IPR001078">
    <property type="entry name" value="2-oxoacid_DH_actylTfrase"/>
</dbReference>
<dbReference type="Pfam" id="PF00364">
    <property type="entry name" value="Biotin_lipoyl"/>
    <property type="match status" value="1"/>
</dbReference>
<dbReference type="SUPFAM" id="SSF47005">
    <property type="entry name" value="Peripheral subunit-binding domain of 2-oxo acid dehydrogenase complex"/>
    <property type="match status" value="1"/>
</dbReference>
<evidence type="ECO:0000256" key="4">
    <source>
        <dbReference type="ARBA" id="ARBA00022823"/>
    </source>
</evidence>
<dbReference type="AlphaFoldDB" id="R4X4E5"/>
<feature type="compositionally biased region" description="Basic and acidic residues" evidence="9">
    <location>
        <begin position="94"/>
        <end position="106"/>
    </location>
</feature>
<dbReference type="PANTHER" id="PTHR23151:SF90">
    <property type="entry name" value="DIHYDROLIPOYLLYSINE-RESIDUE ACETYLTRANSFERASE COMPONENT OF PYRUVATE DEHYDROGENASE COMPLEX, MITOCHONDRIAL-RELATED"/>
    <property type="match status" value="1"/>
</dbReference>
<evidence type="ECO:0000256" key="6">
    <source>
        <dbReference type="ARBA" id="ARBA00025211"/>
    </source>
</evidence>
<dbReference type="HOGENOM" id="CLU_016733_10_2_4"/>
<sequence>MPEVAANATHATLQSWLRTEGEMIEIGDCLAEIETDKAVVELTAEASGTMGRQLVRPGQDVEVGAPIGILIGKGESDVDIDRLLAQPASALHAATHDREANTERTEVSTPSPAAKADVARVFASPLARRLAVQHRLDIGTIAGSGPNGRVVKRDIERTLGGTPAVHAVVAVPDGKADAAATSAVPAFIEIPHSNMRRTIARRLSESKSTVPHFYLNVDCRMDRLLALRAEINAAATRKISINDFIVRAVAVALRDVPEANVGWTETALRRYRHADIAVAVTTETGLITPIVRAAESKTLSAISAEILDLAERARVAKLRPDEFQGGSFSISNLGMFGVAEFSAIINPPQAAILAVGAVQTVPVVDNGAVVSGQVLRCTLSVDHRAIDGALAAAWIAAFKRAVENPLSMLI</sequence>
<dbReference type="PROSITE" id="PS50968">
    <property type="entry name" value="BIOTINYL_LIPOYL"/>
    <property type="match status" value="1"/>
</dbReference>
<dbReference type="InterPro" id="IPR011053">
    <property type="entry name" value="Single_hybrid_motif"/>
</dbReference>
<dbReference type="Pfam" id="PF02817">
    <property type="entry name" value="E3_binding"/>
    <property type="match status" value="1"/>
</dbReference>
<dbReference type="InterPro" id="IPR045257">
    <property type="entry name" value="E2/Pdx1"/>
</dbReference>
<dbReference type="InterPro" id="IPR000089">
    <property type="entry name" value="Biotin_lipoyl"/>
</dbReference>
<evidence type="ECO:0000256" key="5">
    <source>
        <dbReference type="ARBA" id="ARBA00023315"/>
    </source>
</evidence>
<dbReference type="Gene3D" id="2.40.50.100">
    <property type="match status" value="1"/>
</dbReference>
<dbReference type="GO" id="GO:0045254">
    <property type="term" value="C:pyruvate dehydrogenase complex"/>
    <property type="evidence" value="ECO:0007669"/>
    <property type="project" value="UniProtKB-UniRule"/>
</dbReference>
<dbReference type="Gene3D" id="3.30.559.10">
    <property type="entry name" value="Chloramphenicol acetyltransferase-like domain"/>
    <property type="match status" value="1"/>
</dbReference>
<dbReference type="CDD" id="cd06849">
    <property type="entry name" value="lipoyl_domain"/>
    <property type="match status" value="1"/>
</dbReference>
<dbReference type="Gene3D" id="4.10.320.10">
    <property type="entry name" value="E3-binding domain"/>
    <property type="match status" value="1"/>
</dbReference>
<name>R4X4E5_9BURK</name>
<comment type="cofactor">
    <cofactor evidence="8">
        <name>(R)-lipoate</name>
        <dbReference type="ChEBI" id="CHEBI:83088"/>
    </cofactor>
    <text evidence="8">Binds 1 lipoyl cofactor covalently.</text>
</comment>
<keyword evidence="5 8" id="KW-0012">Acyltransferase</keyword>
<evidence type="ECO:0000313" key="12">
    <source>
        <dbReference type="EMBL" id="BAN28176.1"/>
    </source>
</evidence>
<reference evidence="12 13" key="1">
    <citation type="journal article" date="2013" name="Genome Announc.">
        <title>Complete Genome Sequence of Burkholderia sp. Strain RPE64, Bacterial Symbiont of the Bean Bug Riptortus pedestris.</title>
        <authorList>
            <person name="Shibata T.F."/>
            <person name="Maeda T."/>
            <person name="Nikoh N."/>
            <person name="Yamaguchi K."/>
            <person name="Oshima K."/>
            <person name="Hattori M."/>
            <person name="Nishiyama T."/>
            <person name="Hasebe M."/>
            <person name="Fukatsu T."/>
            <person name="Kikuchi Y."/>
            <person name="Shigenobu S."/>
        </authorList>
    </citation>
    <scope>NUCLEOTIDE SEQUENCE [LARGE SCALE GENOMIC DNA]</scope>
    <source>
        <plasmid evidence="12 13">p2</plasmid>
    </source>
</reference>
<feature type="domain" description="Lipoyl-binding" evidence="10">
    <location>
        <begin position="1"/>
        <end position="71"/>
    </location>
</feature>
<dbReference type="PATRIC" id="fig|758793.3.peg.6377"/>
<dbReference type="EC" id="2.3.1.12" evidence="8"/>
<keyword evidence="12" id="KW-0614">Plasmid</keyword>
<evidence type="ECO:0000259" key="10">
    <source>
        <dbReference type="PROSITE" id="PS50968"/>
    </source>
</evidence>
<comment type="similarity">
    <text evidence="1 8">Belongs to the 2-oxoacid dehydrogenase family.</text>
</comment>
<comment type="function">
    <text evidence="6">The pyruvate dehydrogenase complex catalyzes the overall conversion of pyruvate to acetyl-CoA and CO(2). It contains multiple copies of three enzymatic components: pyruvate dehydrogenase (E1), dihydrolipoamide acetyltransferase (E2) and lipoamide dehydrogenase (E3).</text>
</comment>
<feature type="domain" description="Peripheral subunit-binding (PSBD)" evidence="11">
    <location>
        <begin position="122"/>
        <end position="159"/>
    </location>
</feature>
<evidence type="ECO:0000256" key="7">
    <source>
        <dbReference type="ARBA" id="ARBA00048370"/>
    </source>
</evidence>
<dbReference type="InterPro" id="IPR003016">
    <property type="entry name" value="2-oxoA_DH_lipoyl-BS"/>
</dbReference>
<feature type="region of interest" description="Disordered" evidence="9">
    <location>
        <begin position="91"/>
        <end position="114"/>
    </location>
</feature>
<protein>
    <recommendedName>
        <fullName evidence="8">Acetyltransferase component of pyruvate dehydrogenase complex</fullName>
        <ecNumber evidence="8">2.3.1.12</ecNumber>
    </recommendedName>
</protein>
<dbReference type="SUPFAM" id="SSF52777">
    <property type="entry name" value="CoA-dependent acyltransferases"/>
    <property type="match status" value="1"/>
</dbReference>
<dbReference type="GO" id="GO:0006086">
    <property type="term" value="P:pyruvate decarboxylation to acetyl-CoA"/>
    <property type="evidence" value="ECO:0007669"/>
    <property type="project" value="InterPro"/>
</dbReference>
<comment type="subunit">
    <text evidence="2">Forms a 24-polypeptide structural core with octahedral symmetry.</text>
</comment>
<reference evidence="12 13" key="2">
    <citation type="journal article" date="2018" name="Int. J. Syst. Evol. Microbiol.">
        <title>Burkholderia insecticola sp. nov., a gut symbiotic bacterium of the bean bug Riptortus pedestris.</title>
        <authorList>
            <person name="Takeshita K."/>
            <person name="Tamaki H."/>
            <person name="Ohbayashi T."/>
            <person name="Meng X.-Y."/>
            <person name="Sone T."/>
            <person name="Mitani Y."/>
            <person name="Peeters C."/>
            <person name="Kikuchi Y."/>
            <person name="Vandamme P."/>
        </authorList>
    </citation>
    <scope>NUCLEOTIDE SEQUENCE [LARGE SCALE GENOMIC DNA]</scope>
    <source>
        <strain evidence="12">RPE64</strain>
        <plasmid evidence="12 13">p2</plasmid>
    </source>
</reference>
<dbReference type="SUPFAM" id="SSF51230">
    <property type="entry name" value="Single hybrid motif"/>
    <property type="match status" value="1"/>
</dbReference>
<evidence type="ECO:0000259" key="11">
    <source>
        <dbReference type="PROSITE" id="PS51826"/>
    </source>
</evidence>
<dbReference type="PANTHER" id="PTHR23151">
    <property type="entry name" value="DIHYDROLIPOAMIDE ACETYL/SUCCINYL-TRANSFERASE-RELATED"/>
    <property type="match status" value="1"/>
</dbReference>
<dbReference type="PROSITE" id="PS00189">
    <property type="entry name" value="LIPOYL"/>
    <property type="match status" value="1"/>
</dbReference>
<dbReference type="NCBIfam" id="TIGR01349">
    <property type="entry name" value="PDHac_trf_mito"/>
    <property type="match status" value="1"/>
</dbReference>
<keyword evidence="13" id="KW-1185">Reference proteome</keyword>
<dbReference type="InterPro" id="IPR006257">
    <property type="entry name" value="LAT1"/>
</dbReference>
<dbReference type="Proteomes" id="UP000013966">
    <property type="component" value="Plasmid p2"/>
</dbReference>
<organism evidence="12 13">
    <name type="scientific">Caballeronia insecticola</name>
    <dbReference type="NCBI Taxonomy" id="758793"/>
    <lineage>
        <taxon>Bacteria</taxon>
        <taxon>Pseudomonadati</taxon>
        <taxon>Pseudomonadota</taxon>
        <taxon>Betaproteobacteria</taxon>
        <taxon>Burkholderiales</taxon>
        <taxon>Burkholderiaceae</taxon>
        <taxon>Caballeronia</taxon>
    </lineage>
</organism>
<dbReference type="Pfam" id="PF00198">
    <property type="entry name" value="2-oxoacid_dh"/>
    <property type="match status" value="1"/>
</dbReference>
<dbReference type="GO" id="GO:0004742">
    <property type="term" value="F:dihydrolipoyllysine-residue acetyltransferase activity"/>
    <property type="evidence" value="ECO:0007669"/>
    <property type="project" value="UniProtKB-UniRule"/>
</dbReference>
<comment type="catalytic activity">
    <reaction evidence="7 8">
        <text>N(6)-[(R)-dihydrolipoyl]-L-lysyl-[protein] + acetyl-CoA = N(6)-[(R)-S(8)-acetyldihydrolipoyl]-L-lysyl-[protein] + CoA</text>
        <dbReference type="Rhea" id="RHEA:17017"/>
        <dbReference type="Rhea" id="RHEA-COMP:10475"/>
        <dbReference type="Rhea" id="RHEA-COMP:10478"/>
        <dbReference type="ChEBI" id="CHEBI:57287"/>
        <dbReference type="ChEBI" id="CHEBI:57288"/>
        <dbReference type="ChEBI" id="CHEBI:83100"/>
        <dbReference type="ChEBI" id="CHEBI:83111"/>
        <dbReference type="EC" id="2.3.1.12"/>
    </reaction>
</comment>
<evidence type="ECO:0000256" key="9">
    <source>
        <dbReference type="SAM" id="MobiDB-lite"/>
    </source>
</evidence>
<evidence type="ECO:0000256" key="1">
    <source>
        <dbReference type="ARBA" id="ARBA00007317"/>
    </source>
</evidence>
<geneLocation type="plasmid" evidence="12 13">
    <name>p2</name>
</geneLocation>
<dbReference type="InterPro" id="IPR036625">
    <property type="entry name" value="E3-bd_dom_sf"/>
</dbReference>
<dbReference type="KEGG" id="buo:BRPE64_ECDS00180"/>
<keyword evidence="3 8" id="KW-0808">Transferase</keyword>
<keyword evidence="4 8" id="KW-0450">Lipoyl</keyword>
<dbReference type="InterPro" id="IPR004167">
    <property type="entry name" value="PSBD"/>
</dbReference>
<evidence type="ECO:0000256" key="8">
    <source>
        <dbReference type="RuleBase" id="RU361137"/>
    </source>
</evidence>
<gene>
    <name evidence="12" type="ORF">BRPE64_ECDS00180</name>
</gene>
<evidence type="ECO:0000313" key="13">
    <source>
        <dbReference type="Proteomes" id="UP000013966"/>
    </source>
</evidence>
<dbReference type="InterPro" id="IPR023213">
    <property type="entry name" value="CAT-like_dom_sf"/>
</dbReference>
<dbReference type="EMBL" id="AP013062">
    <property type="protein sequence ID" value="BAN28176.1"/>
    <property type="molecule type" value="Genomic_DNA"/>
</dbReference>
<dbReference type="FunFam" id="3.30.559.10:FF:000003">
    <property type="entry name" value="Acetyltransferase component of pyruvate dehydrogenase complex"/>
    <property type="match status" value="1"/>
</dbReference>